<dbReference type="RefSeq" id="WP_252113115.1">
    <property type="nucleotide sequence ID" value="NZ_JAMSHT010000001.1"/>
</dbReference>
<feature type="transmembrane region" description="Helical" evidence="1">
    <location>
        <begin position="27"/>
        <end position="46"/>
    </location>
</feature>
<reference evidence="2" key="1">
    <citation type="submission" date="2022-06" db="EMBL/GenBank/DDBJ databases">
        <title>Sphingomicrobium sedimins sp. nov., a marine bacterium isolated from tidal flat.</title>
        <authorList>
            <person name="Kim C.-H."/>
            <person name="Yoo Y."/>
            <person name="Kim J.-J."/>
        </authorList>
    </citation>
    <scope>NUCLEOTIDE SEQUENCE</scope>
    <source>
        <strain evidence="2">GRR-S6-50</strain>
    </source>
</reference>
<dbReference type="InterPro" id="IPR009495">
    <property type="entry name" value="NrsF"/>
</dbReference>
<feature type="transmembrane region" description="Helical" evidence="1">
    <location>
        <begin position="156"/>
        <end position="174"/>
    </location>
</feature>
<evidence type="ECO:0000256" key="1">
    <source>
        <dbReference type="SAM" id="Phobius"/>
    </source>
</evidence>
<keyword evidence="1" id="KW-0472">Membrane</keyword>
<accession>A0A9X2EGY2</accession>
<keyword evidence="1" id="KW-1133">Transmembrane helix</keyword>
<dbReference type="EMBL" id="JAMSHT010000001">
    <property type="protein sequence ID" value="MCM8557226.1"/>
    <property type="molecule type" value="Genomic_DNA"/>
</dbReference>
<evidence type="ECO:0000313" key="3">
    <source>
        <dbReference type="Proteomes" id="UP001155128"/>
    </source>
</evidence>
<feature type="transmembrane region" description="Helical" evidence="1">
    <location>
        <begin position="122"/>
        <end position="144"/>
    </location>
</feature>
<proteinExistence type="predicted"/>
<organism evidence="2 3">
    <name type="scientific">Sphingomicrobium sediminis</name>
    <dbReference type="NCBI Taxonomy" id="2950949"/>
    <lineage>
        <taxon>Bacteria</taxon>
        <taxon>Pseudomonadati</taxon>
        <taxon>Pseudomonadota</taxon>
        <taxon>Alphaproteobacteria</taxon>
        <taxon>Sphingomonadales</taxon>
        <taxon>Sphingomonadaceae</taxon>
        <taxon>Sphingomicrobium</taxon>
    </lineage>
</organism>
<keyword evidence="1" id="KW-0812">Transmembrane</keyword>
<feature type="transmembrane region" description="Helical" evidence="1">
    <location>
        <begin position="186"/>
        <end position="207"/>
    </location>
</feature>
<evidence type="ECO:0000313" key="2">
    <source>
        <dbReference type="EMBL" id="MCM8557226.1"/>
    </source>
</evidence>
<comment type="caution">
    <text evidence="2">The sequence shown here is derived from an EMBL/GenBank/DDBJ whole genome shotgun (WGS) entry which is preliminary data.</text>
</comment>
<dbReference type="Proteomes" id="UP001155128">
    <property type="component" value="Unassembled WGS sequence"/>
</dbReference>
<gene>
    <name evidence="2" type="ORF">NDO55_05255</name>
</gene>
<name>A0A9X2EGY2_9SPHN</name>
<feature type="transmembrane region" description="Helical" evidence="1">
    <location>
        <begin position="92"/>
        <end position="110"/>
    </location>
</feature>
<feature type="transmembrane region" description="Helical" evidence="1">
    <location>
        <begin position="58"/>
        <end position="80"/>
    </location>
</feature>
<dbReference type="Pfam" id="PF06532">
    <property type="entry name" value="NrsF"/>
    <property type="match status" value="1"/>
</dbReference>
<sequence>MNTDNLIDQLADDAGPVRALTPREGQLLLAGAAALTLTIVIGIAGLRPQLTNGTADAISLVVTALFGLLSVAAGLSAVRLAQPQVGGAQGGAAWVFAAMLLFPAISVIEHGIGSPDSSLPELGMLCLGYGAAASLITAVALTAFLRKGAPVLPEKAGFMVGLAAGSVGAFAITLECGGSSFAHLAFWHVGIVAFWALVGRFGLAHLLRW</sequence>
<protein>
    <submittedName>
        <fullName evidence="2">DUF1109 domain-containing protein</fullName>
    </submittedName>
</protein>
<keyword evidence="3" id="KW-1185">Reference proteome</keyword>
<dbReference type="AlphaFoldDB" id="A0A9X2EGY2"/>